<dbReference type="GO" id="GO:0016779">
    <property type="term" value="F:nucleotidyltransferase activity"/>
    <property type="evidence" value="ECO:0007669"/>
    <property type="project" value="TreeGrafter"/>
</dbReference>
<dbReference type="Proteomes" id="UP000245934">
    <property type="component" value="Unassembled WGS sequence"/>
</dbReference>
<dbReference type="RefSeq" id="WP_109940160.1">
    <property type="nucleotide sequence ID" value="NZ_CP176366.1"/>
</dbReference>
<evidence type="ECO:0000313" key="3">
    <source>
        <dbReference type="EMBL" id="PWR75299.1"/>
    </source>
</evidence>
<comment type="caution">
    <text evidence="3">The sequence shown here is derived from an EMBL/GenBank/DDBJ whole genome shotgun (WGS) entry which is preliminary data.</text>
</comment>
<dbReference type="OrthoDB" id="9782at2157"/>
<dbReference type="PANTHER" id="PTHR19136:SF86">
    <property type="entry name" value="ADENOSYLCOBINAMIDE-PHOSPHATE GUANYLYLTRANSFERASE"/>
    <property type="match status" value="1"/>
</dbReference>
<organism evidence="3 4">
    <name type="scientific">Methanospirillum stamsii</name>
    <dbReference type="NCBI Taxonomy" id="1277351"/>
    <lineage>
        <taxon>Archaea</taxon>
        <taxon>Methanobacteriati</taxon>
        <taxon>Methanobacteriota</taxon>
        <taxon>Stenosarchaea group</taxon>
        <taxon>Methanomicrobia</taxon>
        <taxon>Methanomicrobiales</taxon>
        <taxon>Methanospirillaceae</taxon>
        <taxon>Methanospirillum</taxon>
    </lineage>
</organism>
<gene>
    <name evidence="3" type="ORF">DLD82_05820</name>
</gene>
<evidence type="ECO:0000256" key="1">
    <source>
        <dbReference type="ARBA" id="ARBA00022679"/>
    </source>
</evidence>
<dbReference type="Pfam" id="PF12804">
    <property type="entry name" value="NTP_transf_3"/>
    <property type="match status" value="1"/>
</dbReference>
<dbReference type="SUPFAM" id="SSF53448">
    <property type="entry name" value="Nucleotide-diphospho-sugar transferases"/>
    <property type="match status" value="1"/>
</dbReference>
<protein>
    <submittedName>
        <fullName evidence="3">5-deoxyadenosylcobinamide phosphate nucleotidyltransferase</fullName>
    </submittedName>
</protein>
<evidence type="ECO:0000313" key="4">
    <source>
        <dbReference type="Proteomes" id="UP000245934"/>
    </source>
</evidence>
<dbReference type="EMBL" id="QGMZ01000011">
    <property type="protein sequence ID" value="PWR75299.1"/>
    <property type="molecule type" value="Genomic_DNA"/>
</dbReference>
<name>A0A2V2N646_9EURY</name>
<dbReference type="GeneID" id="97610777"/>
<feature type="domain" description="MobA-like NTP transferase" evidence="2">
    <location>
        <begin position="3"/>
        <end position="129"/>
    </location>
</feature>
<sequence length="208" mass="22954">MYALILAGGKASRLGMGEKALVRFLNRPLLSYVIESVTSAGLEPFVIVTSQTPYTSNYCRIQGIPLILTDGAGYVEDIWQAVLDLSITGPFLTICADLPGITPEQINSVLDLYKESGYPACSVWTPYAVDLPTETIFRIKDTNHDIPGKPVGLNILRADLIEEVQDELKILIEDPFLSLNINTREELVLAEKIFSSGCKRLNQQPIIL</sequence>
<accession>A0A2V2N646</accession>
<keyword evidence="4" id="KW-1185">Reference proteome</keyword>
<proteinExistence type="predicted"/>
<evidence type="ECO:0000259" key="2">
    <source>
        <dbReference type="Pfam" id="PF12804"/>
    </source>
</evidence>
<keyword evidence="1 3" id="KW-0808">Transferase</keyword>
<dbReference type="InterPro" id="IPR025877">
    <property type="entry name" value="MobA-like_NTP_Trfase"/>
</dbReference>
<dbReference type="Gene3D" id="3.90.550.10">
    <property type="entry name" value="Spore Coat Polysaccharide Biosynthesis Protein SpsA, Chain A"/>
    <property type="match status" value="1"/>
</dbReference>
<dbReference type="AlphaFoldDB" id="A0A2V2N646"/>
<dbReference type="InterPro" id="IPR029044">
    <property type="entry name" value="Nucleotide-diphossugar_trans"/>
</dbReference>
<reference evidence="3 4" key="1">
    <citation type="submission" date="2018-05" db="EMBL/GenBank/DDBJ databases">
        <title>Draft genome of Methanospirillum stamsii Pt1.</title>
        <authorList>
            <person name="Dueholm M.S."/>
            <person name="Nielsen P.H."/>
            <person name="Bakmann L.F."/>
            <person name="Otzen D.E."/>
        </authorList>
    </citation>
    <scope>NUCLEOTIDE SEQUENCE [LARGE SCALE GENOMIC DNA]</scope>
    <source>
        <strain evidence="3 4">Pt1</strain>
    </source>
</reference>
<dbReference type="PANTHER" id="PTHR19136">
    <property type="entry name" value="MOLYBDENUM COFACTOR GUANYLYLTRANSFERASE"/>
    <property type="match status" value="1"/>
</dbReference>